<dbReference type="EMBL" id="JAMFLZ010000004">
    <property type="protein sequence ID" value="MCL6295440.1"/>
    <property type="molecule type" value="Genomic_DNA"/>
</dbReference>
<protein>
    <submittedName>
        <fullName evidence="1">Uncharacterized protein</fullName>
    </submittedName>
</protein>
<gene>
    <name evidence="1" type="ORF">M3P09_10580</name>
</gene>
<evidence type="ECO:0000313" key="1">
    <source>
        <dbReference type="EMBL" id="MCL6295440.1"/>
    </source>
</evidence>
<organism evidence="1 2">
    <name type="scientific">Jejuia spongiicola</name>
    <dbReference type="NCBI Taxonomy" id="2942207"/>
    <lineage>
        <taxon>Bacteria</taxon>
        <taxon>Pseudomonadati</taxon>
        <taxon>Bacteroidota</taxon>
        <taxon>Flavobacteriia</taxon>
        <taxon>Flavobacteriales</taxon>
        <taxon>Flavobacteriaceae</taxon>
        <taxon>Jejuia</taxon>
    </lineage>
</organism>
<dbReference type="Proteomes" id="UP001165381">
    <property type="component" value="Unassembled WGS sequence"/>
</dbReference>
<comment type="caution">
    <text evidence="1">The sequence shown here is derived from an EMBL/GenBank/DDBJ whole genome shotgun (WGS) entry which is preliminary data.</text>
</comment>
<evidence type="ECO:0000313" key="2">
    <source>
        <dbReference type="Proteomes" id="UP001165381"/>
    </source>
</evidence>
<reference evidence="1" key="1">
    <citation type="submission" date="2022-05" db="EMBL/GenBank/DDBJ databases">
        <authorList>
            <person name="Park J.-S."/>
        </authorList>
    </citation>
    <scope>NUCLEOTIDE SEQUENCE</scope>
    <source>
        <strain evidence="1">2012CJ34-3</strain>
    </source>
</reference>
<dbReference type="RefSeq" id="WP_249973102.1">
    <property type="nucleotide sequence ID" value="NZ_JAMFLZ010000004.1"/>
</dbReference>
<name>A0ABT0QEL3_9FLAO</name>
<accession>A0ABT0QEL3</accession>
<proteinExistence type="predicted"/>
<sequence length="51" mass="6158">METIILKYIKGEMDVSEKMKMIEWINKNDDNHKKYNIFKAKYVASKLKDYA</sequence>
<keyword evidence="2" id="KW-1185">Reference proteome</keyword>